<dbReference type="PANTHER" id="PTHR21596">
    <property type="entry name" value="RIBONUCLEASE P SUBUNIT P38"/>
    <property type="match status" value="1"/>
</dbReference>
<comment type="caution">
    <text evidence="3">The sequence shown here is derived from an EMBL/GenBank/DDBJ whole genome shotgun (WGS) entry which is preliminary data.</text>
</comment>
<dbReference type="PANTHER" id="PTHR21596:SF3">
    <property type="entry name" value="FACTOR OF DNA METHYLATION 1-RELATED"/>
    <property type="match status" value="1"/>
</dbReference>
<dbReference type="Pfam" id="PF03469">
    <property type="entry name" value="XH"/>
    <property type="match status" value="1"/>
</dbReference>
<dbReference type="Proteomes" id="UP001180020">
    <property type="component" value="Unassembled WGS sequence"/>
</dbReference>
<reference evidence="3" key="2">
    <citation type="submission" date="2023-06" db="EMBL/GenBank/DDBJ databases">
        <authorList>
            <person name="Ma L."/>
            <person name="Liu K.-W."/>
            <person name="Li Z."/>
            <person name="Hsiao Y.-Y."/>
            <person name="Qi Y."/>
            <person name="Fu T."/>
            <person name="Tang G."/>
            <person name="Zhang D."/>
            <person name="Sun W.-H."/>
            <person name="Liu D.-K."/>
            <person name="Li Y."/>
            <person name="Chen G.-Z."/>
            <person name="Liu X.-D."/>
            <person name="Liao X.-Y."/>
            <person name="Jiang Y.-T."/>
            <person name="Yu X."/>
            <person name="Hao Y."/>
            <person name="Huang J."/>
            <person name="Zhao X.-W."/>
            <person name="Ke S."/>
            <person name="Chen Y.-Y."/>
            <person name="Wu W.-L."/>
            <person name="Hsu J.-L."/>
            <person name="Lin Y.-F."/>
            <person name="Huang M.-D."/>
            <person name="Li C.-Y."/>
            <person name="Huang L."/>
            <person name="Wang Z.-W."/>
            <person name="Zhao X."/>
            <person name="Zhong W.-Y."/>
            <person name="Peng D.-H."/>
            <person name="Ahmad S."/>
            <person name="Lan S."/>
            <person name="Zhang J.-S."/>
            <person name="Tsai W.-C."/>
            <person name="Van De Peer Y."/>
            <person name="Liu Z.-J."/>
        </authorList>
    </citation>
    <scope>NUCLEOTIDE SEQUENCE</scope>
    <source>
        <strain evidence="3">CP</strain>
        <tissue evidence="3">Leaves</tissue>
    </source>
</reference>
<organism evidence="3 4">
    <name type="scientific">Acorus calamus</name>
    <name type="common">Sweet flag</name>
    <dbReference type="NCBI Taxonomy" id="4465"/>
    <lineage>
        <taxon>Eukaryota</taxon>
        <taxon>Viridiplantae</taxon>
        <taxon>Streptophyta</taxon>
        <taxon>Embryophyta</taxon>
        <taxon>Tracheophyta</taxon>
        <taxon>Spermatophyta</taxon>
        <taxon>Magnoliopsida</taxon>
        <taxon>Liliopsida</taxon>
        <taxon>Acoraceae</taxon>
        <taxon>Acorus</taxon>
    </lineage>
</organism>
<evidence type="ECO:0000313" key="4">
    <source>
        <dbReference type="Proteomes" id="UP001180020"/>
    </source>
</evidence>
<keyword evidence="4" id="KW-1185">Reference proteome</keyword>
<feature type="domain" description="Factor of DNA methylation 1-5/IDN2" evidence="2">
    <location>
        <begin position="76"/>
        <end position="133"/>
    </location>
</feature>
<accession>A0AAV9EWF8</accession>
<dbReference type="InterPro" id="IPR045177">
    <property type="entry name" value="FDM1-5/IDN2"/>
</dbReference>
<evidence type="ECO:0000256" key="1">
    <source>
        <dbReference type="SAM" id="Coils"/>
    </source>
</evidence>
<protein>
    <recommendedName>
        <fullName evidence="2">Factor of DNA methylation 1-5/IDN2 domain-containing protein</fullName>
    </recommendedName>
</protein>
<reference evidence="3" key="1">
    <citation type="journal article" date="2023" name="Nat. Commun.">
        <title>Diploid and tetraploid genomes of Acorus and the evolution of monocots.</title>
        <authorList>
            <person name="Ma L."/>
            <person name="Liu K.W."/>
            <person name="Li Z."/>
            <person name="Hsiao Y.Y."/>
            <person name="Qi Y."/>
            <person name="Fu T."/>
            <person name="Tang G.D."/>
            <person name="Zhang D."/>
            <person name="Sun W.H."/>
            <person name="Liu D.K."/>
            <person name="Li Y."/>
            <person name="Chen G.Z."/>
            <person name="Liu X.D."/>
            <person name="Liao X.Y."/>
            <person name="Jiang Y.T."/>
            <person name="Yu X."/>
            <person name="Hao Y."/>
            <person name="Huang J."/>
            <person name="Zhao X.W."/>
            <person name="Ke S."/>
            <person name="Chen Y.Y."/>
            <person name="Wu W.L."/>
            <person name="Hsu J.L."/>
            <person name="Lin Y.F."/>
            <person name="Huang M.D."/>
            <person name="Li C.Y."/>
            <person name="Huang L."/>
            <person name="Wang Z.W."/>
            <person name="Zhao X."/>
            <person name="Zhong W.Y."/>
            <person name="Peng D.H."/>
            <person name="Ahmad S."/>
            <person name="Lan S."/>
            <person name="Zhang J.S."/>
            <person name="Tsai W.C."/>
            <person name="Van de Peer Y."/>
            <person name="Liu Z.J."/>
        </authorList>
    </citation>
    <scope>NUCLEOTIDE SEQUENCE</scope>
    <source>
        <strain evidence="3">CP</strain>
    </source>
</reference>
<dbReference type="InterPro" id="IPR005379">
    <property type="entry name" value="FDM1-5/IDN2_XH"/>
</dbReference>
<keyword evidence="1" id="KW-0175">Coiled coil</keyword>
<name>A0AAV9EWF8_ACOCL</name>
<sequence length="141" mass="16303">MLEQQKVDNISKLAEEHKKKMEEMGEHLKEKMEDMEDLQSLIQTLVINERLINNELQDALKGLKEILNTGTLIGIKRMGELDEKPFQMACKRKYATEEADVIAAEPFSVWQEEIQKPNWHPFKIVAVDGQTQTGLRKPQIT</sequence>
<proteinExistence type="predicted"/>
<evidence type="ECO:0000259" key="2">
    <source>
        <dbReference type="Pfam" id="PF03469"/>
    </source>
</evidence>
<gene>
    <name evidence="3" type="ORF">QJS10_CPA05g01756</name>
</gene>
<evidence type="ECO:0000313" key="3">
    <source>
        <dbReference type="EMBL" id="KAK1317536.1"/>
    </source>
</evidence>
<feature type="coiled-coil region" evidence="1">
    <location>
        <begin position="14"/>
        <end position="48"/>
    </location>
</feature>
<dbReference type="AlphaFoldDB" id="A0AAV9EWF8"/>
<dbReference type="EMBL" id="JAUJYO010000005">
    <property type="protein sequence ID" value="KAK1317536.1"/>
    <property type="molecule type" value="Genomic_DNA"/>
</dbReference>
<dbReference type="GO" id="GO:0080188">
    <property type="term" value="P:gene silencing by siRNA-directed DNA methylation"/>
    <property type="evidence" value="ECO:0007669"/>
    <property type="project" value="InterPro"/>
</dbReference>